<evidence type="ECO:0000313" key="3">
    <source>
        <dbReference type="EMBL" id="GFH37437.1"/>
    </source>
</evidence>
<keyword evidence="1" id="KW-1133">Transmembrane helix</keyword>
<comment type="caution">
    <text evidence="3">The sequence shown here is derived from an EMBL/GenBank/DDBJ whole genome shotgun (WGS) entry which is preliminary data.</text>
</comment>
<dbReference type="EMBL" id="BLLG01000010">
    <property type="protein sequence ID" value="GFH37437.1"/>
    <property type="molecule type" value="Genomic_DNA"/>
</dbReference>
<protein>
    <recommendedName>
        <fullName evidence="2">DUF418 domain-containing protein</fullName>
    </recommendedName>
</protein>
<accession>A0A6A0B0R4</accession>
<organism evidence="3 4">
    <name type="scientific">Streptomyces pacificus</name>
    <dbReference type="NCBI Taxonomy" id="2705029"/>
    <lineage>
        <taxon>Bacteria</taxon>
        <taxon>Bacillati</taxon>
        <taxon>Actinomycetota</taxon>
        <taxon>Actinomycetes</taxon>
        <taxon>Kitasatosporales</taxon>
        <taxon>Streptomycetaceae</taxon>
        <taxon>Streptomyces</taxon>
    </lineage>
</organism>
<name>A0A6A0B0R4_9ACTN</name>
<dbReference type="AlphaFoldDB" id="A0A6A0B0R4"/>
<keyword evidence="1" id="KW-0812">Transmembrane</keyword>
<reference evidence="3 4" key="1">
    <citation type="submission" date="2020-02" db="EMBL/GenBank/DDBJ databases">
        <title>Whole Genome Shotgun Sequence of Streptomyces sp. strain CWH03.</title>
        <authorList>
            <person name="Dohra H."/>
            <person name="Kodani S."/>
            <person name="Yamamura H."/>
        </authorList>
    </citation>
    <scope>NUCLEOTIDE SEQUENCE [LARGE SCALE GENOMIC DNA]</scope>
    <source>
        <strain evidence="3 4">CWH03</strain>
    </source>
</reference>
<sequence>MAAVVHGFRSERLVSYGIGLGLAERLGGSGRPWWVMALWAAVCAALMAGSALWLRRFARGPLESVQHRLLRR</sequence>
<evidence type="ECO:0000313" key="4">
    <source>
        <dbReference type="Proteomes" id="UP000484988"/>
    </source>
</evidence>
<feature type="domain" description="DUF418" evidence="2">
    <location>
        <begin position="14"/>
        <end position="70"/>
    </location>
</feature>
<proteinExistence type="predicted"/>
<gene>
    <name evidence="3" type="ORF">SCWH03_36750</name>
</gene>
<evidence type="ECO:0000259" key="2">
    <source>
        <dbReference type="Pfam" id="PF04235"/>
    </source>
</evidence>
<dbReference type="Pfam" id="PF04235">
    <property type="entry name" value="DUF418"/>
    <property type="match status" value="1"/>
</dbReference>
<dbReference type="Proteomes" id="UP000484988">
    <property type="component" value="Unassembled WGS sequence"/>
</dbReference>
<feature type="transmembrane region" description="Helical" evidence="1">
    <location>
        <begin position="33"/>
        <end position="54"/>
    </location>
</feature>
<keyword evidence="4" id="KW-1185">Reference proteome</keyword>
<dbReference type="InterPro" id="IPR007349">
    <property type="entry name" value="DUF418"/>
</dbReference>
<evidence type="ECO:0000256" key="1">
    <source>
        <dbReference type="SAM" id="Phobius"/>
    </source>
</evidence>
<keyword evidence="1" id="KW-0472">Membrane</keyword>